<organism evidence="1 2">
    <name type="scientific">Sphingomonas metalli</name>
    <dbReference type="NCBI Taxonomy" id="1779358"/>
    <lineage>
        <taxon>Bacteria</taxon>
        <taxon>Pseudomonadati</taxon>
        <taxon>Pseudomonadota</taxon>
        <taxon>Alphaproteobacteria</taxon>
        <taxon>Sphingomonadales</taxon>
        <taxon>Sphingomonadaceae</taxon>
        <taxon>Sphingomonas</taxon>
    </lineage>
</organism>
<proteinExistence type="predicted"/>
<evidence type="ECO:0000313" key="2">
    <source>
        <dbReference type="Proteomes" id="UP000623067"/>
    </source>
</evidence>
<comment type="caution">
    <text evidence="1">The sequence shown here is derived from an EMBL/GenBank/DDBJ whole genome shotgun (WGS) entry which is preliminary data.</text>
</comment>
<name>A0A916SV37_9SPHN</name>
<sequence>MTQINPTAKFPMLVSREQARNKIADAIRLFVGRGRRYSVKQLSNGTGVPDWQINAALIDGNSPDNRPLPPEALLSVALFLGPVFTSEWLKLSNQGAFDLPDEDEPKPGDVACDTADDAATVTRAAMDGEFCADERKDLRVVGVRMMSRGARLAALGNAA</sequence>
<reference evidence="1" key="1">
    <citation type="journal article" date="2014" name="Int. J. Syst. Evol. Microbiol.">
        <title>Complete genome sequence of Corynebacterium casei LMG S-19264T (=DSM 44701T), isolated from a smear-ripened cheese.</title>
        <authorList>
            <consortium name="US DOE Joint Genome Institute (JGI-PGF)"/>
            <person name="Walter F."/>
            <person name="Albersmeier A."/>
            <person name="Kalinowski J."/>
            <person name="Ruckert C."/>
        </authorList>
    </citation>
    <scope>NUCLEOTIDE SEQUENCE</scope>
    <source>
        <strain evidence="1">CGMCC 1.15330</strain>
    </source>
</reference>
<gene>
    <name evidence="1" type="ORF">GCM10011380_00380</name>
</gene>
<evidence type="ECO:0000313" key="1">
    <source>
        <dbReference type="EMBL" id="GGB14898.1"/>
    </source>
</evidence>
<reference evidence="1" key="2">
    <citation type="submission" date="2020-09" db="EMBL/GenBank/DDBJ databases">
        <authorList>
            <person name="Sun Q."/>
            <person name="Zhou Y."/>
        </authorList>
    </citation>
    <scope>NUCLEOTIDE SEQUENCE</scope>
    <source>
        <strain evidence="1">CGMCC 1.15330</strain>
    </source>
</reference>
<accession>A0A916SV37</accession>
<keyword evidence="2" id="KW-1185">Reference proteome</keyword>
<dbReference type="Proteomes" id="UP000623067">
    <property type="component" value="Unassembled WGS sequence"/>
</dbReference>
<protein>
    <submittedName>
        <fullName evidence="1">Uncharacterized protein</fullName>
    </submittedName>
</protein>
<dbReference type="RefSeq" id="WP_188656612.1">
    <property type="nucleotide sequence ID" value="NZ_BMIH01000001.1"/>
</dbReference>
<dbReference type="AlphaFoldDB" id="A0A916SV37"/>
<dbReference type="EMBL" id="BMIH01000001">
    <property type="protein sequence ID" value="GGB14898.1"/>
    <property type="molecule type" value="Genomic_DNA"/>
</dbReference>